<dbReference type="Pfam" id="PF13193">
    <property type="entry name" value="AMP-binding_C"/>
    <property type="match status" value="2"/>
</dbReference>
<dbReference type="SMART" id="SM00823">
    <property type="entry name" value="PKS_PP"/>
    <property type="match status" value="4"/>
</dbReference>
<dbReference type="Pfam" id="PF08242">
    <property type="entry name" value="Methyltransf_12"/>
    <property type="match status" value="1"/>
</dbReference>
<dbReference type="InterPro" id="IPR009081">
    <property type="entry name" value="PP-bd_ACP"/>
</dbReference>
<comment type="caution">
    <text evidence="6">The sequence shown here is derived from an EMBL/GenBank/DDBJ whole genome shotgun (WGS) entry which is preliminary data.</text>
</comment>
<dbReference type="Gene3D" id="3.30.300.30">
    <property type="match status" value="6"/>
</dbReference>
<evidence type="ECO:0000259" key="5">
    <source>
        <dbReference type="PROSITE" id="PS50075"/>
    </source>
</evidence>
<dbReference type="Pfam" id="PF00501">
    <property type="entry name" value="AMP-binding"/>
    <property type="match status" value="4"/>
</dbReference>
<dbReference type="NCBIfam" id="TIGR01733">
    <property type="entry name" value="AA-adenyl-dom"/>
    <property type="match status" value="4"/>
</dbReference>
<dbReference type="InterPro" id="IPR013217">
    <property type="entry name" value="Methyltransf_12"/>
</dbReference>
<organism evidence="6 7">
    <name type="scientific">Microcystis flos-aquae FACHB-1344</name>
    <dbReference type="NCBI Taxonomy" id="2692899"/>
    <lineage>
        <taxon>Bacteria</taxon>
        <taxon>Bacillati</taxon>
        <taxon>Cyanobacteriota</taxon>
        <taxon>Cyanophyceae</taxon>
        <taxon>Oscillatoriophycideae</taxon>
        <taxon>Chroococcales</taxon>
        <taxon>Microcystaceae</taxon>
        <taxon>Microcystis</taxon>
    </lineage>
</organism>
<dbReference type="InterPro" id="IPR020845">
    <property type="entry name" value="AMP-binding_CS"/>
</dbReference>
<reference evidence="6 7" key="1">
    <citation type="journal article" date="2020" name="ISME J.">
        <title>Comparative genomics reveals insights into cyanobacterial evolution and habitat adaptation.</title>
        <authorList>
            <person name="Chen M.Y."/>
            <person name="Teng W.K."/>
            <person name="Zhao L."/>
            <person name="Hu C.X."/>
            <person name="Zhou Y.K."/>
            <person name="Han B.P."/>
            <person name="Song L.R."/>
            <person name="Shu W.S."/>
        </authorList>
    </citation>
    <scope>NUCLEOTIDE SEQUENCE [LARGE SCALE GENOMIC DNA]</scope>
    <source>
        <strain evidence="6 7">FACHB-1344</strain>
    </source>
</reference>
<dbReference type="CDD" id="cd17652">
    <property type="entry name" value="A_NRPS_CmdD_like"/>
    <property type="match status" value="1"/>
</dbReference>
<dbReference type="SUPFAM" id="SSF56801">
    <property type="entry name" value="Acetyl-CoA synthetase-like"/>
    <property type="match status" value="4"/>
</dbReference>
<comment type="cofactor">
    <cofactor evidence="1">
        <name>pantetheine 4'-phosphate</name>
        <dbReference type="ChEBI" id="CHEBI:47942"/>
    </cofactor>
</comment>
<feature type="domain" description="Carrier" evidence="5">
    <location>
        <begin position="999"/>
        <end position="1074"/>
    </location>
</feature>
<evidence type="ECO:0000313" key="6">
    <source>
        <dbReference type="EMBL" id="MBD2622863.1"/>
    </source>
</evidence>
<dbReference type="InterPro" id="IPR029063">
    <property type="entry name" value="SAM-dependent_MTases_sf"/>
</dbReference>
<dbReference type="PROSITE" id="PS50075">
    <property type="entry name" value="CARRIER"/>
    <property type="match status" value="4"/>
</dbReference>
<dbReference type="Gene3D" id="3.30.559.30">
    <property type="entry name" value="Nonribosomal peptide synthetase, condensation domain"/>
    <property type="match status" value="4"/>
</dbReference>
<keyword evidence="3" id="KW-0597">Phosphoprotein</keyword>
<evidence type="ECO:0000256" key="3">
    <source>
        <dbReference type="ARBA" id="ARBA00022553"/>
    </source>
</evidence>
<accession>A0ABR8HTQ8</accession>
<evidence type="ECO:0000256" key="2">
    <source>
        <dbReference type="ARBA" id="ARBA00022450"/>
    </source>
</evidence>
<dbReference type="PROSITE" id="PS00012">
    <property type="entry name" value="PHOSPHOPANTETHEINE"/>
    <property type="match status" value="3"/>
</dbReference>
<dbReference type="InterPro" id="IPR023213">
    <property type="entry name" value="CAT-like_dom_sf"/>
</dbReference>
<dbReference type="InterPro" id="IPR036736">
    <property type="entry name" value="ACP-like_sf"/>
</dbReference>
<dbReference type="NCBIfam" id="NF003417">
    <property type="entry name" value="PRK04813.1"/>
    <property type="match status" value="6"/>
</dbReference>
<gene>
    <name evidence="6" type="ORF">H6G48_14745</name>
</gene>
<dbReference type="InterPro" id="IPR020806">
    <property type="entry name" value="PKS_PP-bd"/>
</dbReference>
<protein>
    <submittedName>
        <fullName evidence="6">Non-ribosomal peptide synthase/polyketide synthase</fullName>
    </submittedName>
</protein>
<dbReference type="InterPro" id="IPR035075">
    <property type="entry name" value="PRMT5"/>
</dbReference>
<dbReference type="EMBL" id="JACJSW010000160">
    <property type="protein sequence ID" value="MBD2622863.1"/>
    <property type="molecule type" value="Genomic_DNA"/>
</dbReference>
<dbReference type="SUPFAM" id="SSF47336">
    <property type="entry name" value="ACP-like"/>
    <property type="match status" value="4"/>
</dbReference>
<name>A0ABR8HTQ8_9CHRO</name>
<proteinExistence type="predicted"/>
<feature type="domain" description="Carrier" evidence="5">
    <location>
        <begin position="4994"/>
        <end position="5069"/>
    </location>
</feature>
<dbReference type="InterPro" id="IPR001242">
    <property type="entry name" value="Condensation_dom"/>
</dbReference>
<keyword evidence="2" id="KW-0596">Phosphopantetheine</keyword>
<dbReference type="NCBIfam" id="NF004282">
    <property type="entry name" value="PRK05691.1"/>
    <property type="match status" value="6"/>
</dbReference>
<dbReference type="PANTHER" id="PTHR45527">
    <property type="entry name" value="NONRIBOSOMAL PEPTIDE SYNTHETASE"/>
    <property type="match status" value="1"/>
</dbReference>
<dbReference type="Gene3D" id="3.40.50.150">
    <property type="entry name" value="Vaccinia Virus protein VP39"/>
    <property type="match status" value="2"/>
</dbReference>
<dbReference type="Gene3D" id="3.30.559.10">
    <property type="entry name" value="Chloramphenicol acetyltransferase-like domain"/>
    <property type="match status" value="4"/>
</dbReference>
<dbReference type="PROSITE" id="PS00455">
    <property type="entry name" value="AMP_BINDING"/>
    <property type="match status" value="4"/>
</dbReference>
<dbReference type="CDD" id="cd02440">
    <property type="entry name" value="AdoMet_MTases"/>
    <property type="match status" value="1"/>
</dbReference>
<evidence type="ECO:0000256" key="4">
    <source>
        <dbReference type="ARBA" id="ARBA00022737"/>
    </source>
</evidence>
<dbReference type="InterPro" id="IPR000873">
    <property type="entry name" value="AMP-dep_synth/lig_dom"/>
</dbReference>
<dbReference type="InterPro" id="IPR025110">
    <property type="entry name" value="AMP-bd_C"/>
</dbReference>
<keyword evidence="7" id="KW-1185">Reference proteome</keyword>
<sequence length="5089" mass="572581">MNFEELPLSYAQQRLWFLDQLEPNSPFYNISLALHLAGNLQVDVLEKSLQEIIQRHESLRTNFATIEGNPVQVIKPESNWQLTLVNGKDSPKYREEQEIKKWLEIHSHQPFDLANDSLIRATLLKLSDTEHFLLICLHHIVSDGWSMGVFIEELTTLYNAYTKGLEPLLQELPIQYADFAIWQREYLQGEIRENQLNYWQKQLAAAPALLHLPTDYPRPLQQSFQGDRIKCILSPELSQGLNKLSREKGVTLFMTLLTAFQTLLYRYTGQTDILVGTPIANRTRSELAGLIGFFVNTLVLRTDLARNPSFSELLKQVRETATDAYDHQDLPFEMLVEALQPERNMSYTPLFQVMFGLDNEIVDSIDLEGIKATRQPLEFKTSKFDLSLSIQVKEAGLTAIWEYNTDLFDKSTIERLSGHFVNLLTGIIANPEQTVSQLPLLTESERNQLLFDWNQTETDYKNDLCLHQLFEQQVKQNPQVIAVKLEDEFFTYQELNNRANQLAHYLQSLGVKSDSLVGIFVERSLEMVIGILGILKAGGAYVPLDINYPKERITYILEDTQLSILLTQSQLLEQLPAFQGTTICLDQDWSTIAKQSTVNPLVAVEQHNLAYIIYTSGSTGQPKGVMIGHRSVVNYILTTIREYGITSEDQILQFSSICFDASVEEIFVSLLSGATLVLRTEEMLRSSEDFWQCCQKWQLTVLGIPTAYWHQLASELTPDTLPILSKIKLIVIGGEAIQPAKVQQWQTVTGQYSPLPRLLNAYGPTEATIAATFSEFTSPTITNVPIGRPISNTQVYILDAFLQPVPVGVAGELHIGGVGLARGYLNRPELTQEKFIPNPFEKDEVIPPTPLNKGGNEPSKLYKTGDLCRYLPDGKIEYLGRIDNQVKIRGFRIELGEIETVLSQHNAVKTAVVIAQEDEINQKRLVAYIIPQVEIVSTQKEENSLNVTELRQFLKAKLPEYMIPSAFVILESLPLTPNGKIDHRALPAPEFQSQAQYIAPRNPIEEILSSIWGKVLKVAQVGIHDNFFELGGHSLLATQLISRIREAFQVEMPLRELFVAPTIAELAQGIKRLSEGEQLTELPILPRDKAAELPLSFAQTRLWFLAEFESNSSFYNIPLALRLEGTLNSEILIQSLGEICDRHEALRTNFITVDGIPTQVIQARNWTVTVVDLQHLSGSEQVIASQELAQNQAIQPFDLAGEPLIRITLVVLSETEHLLLVCMHHIVSDGWSMGVFLQELTALYNAYIQGLSSPLNPLSIQYGDFTLWQRQWLQGEVLQQQLDYWQKQLAGAPALLSLPTDRPRPNQQSFAGGHLPFSLSWELTEKLTQLTQEQGVTLFMTLLTAYAVLLYRYTEQEDILIGTPIANRNRSEIEGLIGFFVNTLVLRIDLSGKPNFNQLLGRVREMAMDAYAHQDLPFEMLVEVLQPERDLSHAPLFQVDFLLQNSPPSPLELTGLTATPLTTENDTAKFDLTLAMENTGSGLQGVWEYNTDLFDRSTIERLTGNFITLLEALVVNPQQPIFQLPLLTEVEAKELLEEWNATEKDYPFHHCVHHLFEEQAARTPAAVAVVFEGQELTYQDLNIQANQLAHYLQSLGVNSEVLVGIYLERSLLVIVGLLAVLKAGGAYIPLDPDYPQQRLTYMAEDAQISLLLTQESLLDSLPAEDVGVIVLDKLAEILTVQSPENPFSEVVPENLLCLLYTSGSTGKPKGVMLTHAALVNHSWGISEVFGLTESDRVLQFASFGFDVAAEEIFPTWLKGGTVVLRPGQMFPTLTDFADFIEQESLTVLNITPAYWHEWALAVSQSLATVPSSLRVVAVGGDAVLPETVNIWRQMVGKRVECINVYGPTEASVTAIVHDLLDYQSEKINSVLIGRPIANTKAYILDQNLQPVPIGVKGELHLCGVRLARGYLNRPELTAEKFIDNPFAHSPFNRLYKTGDLARYLPDGNIECFGRIDNQVKIRGFRIELGEIEAVLNQNIDVQTSCVIIREDTPGDKYLVAYIVAHYERIPMISELRQFLSSKLPLYMVPQAFVFLESLPLTTNRKVDRRALPAPDKIGNRQDQYVAPRNGIEEMLVQIWTEILKIEQVGIYDNFFEIGGHSLLATQLVSRIRSLFKIELPLRSLFGAATVAELAHLIGQLQQQNLTLTVPPILPRTKDTELPLSFAQQRLWFLDQLQPNSALYNIPMVLHFRGNLNQKALEQSLREICDRHEVLRTNFVTIDGQPTQIIQTTRETISVVDLQDLPIQEQAEKTEQLKQKQATQPFDLAKESLIRITLVVLSETEHLLLVCMHHIISDGWSIEVFIHELTSLYNAYTQNHPANLAPLPIQYADFALWQKQWLQGDVLQTQLNYWQNQLANAPSLLSLPTDHPRPAVQSFVGTQQEFSLSPKLSQALNELSRQQGVTLFMTLLAAFDALLYRYTGSSDILVGTPIANRNRGEIEGLIGFFVNTLVMRTDLSDNPSFSQLLTRVREVTMDAYAHQDLPFEMLVEALQPERDLSHTPLFQVAFVLQNTPKSEIAMTGLTVTDLPPENTTAKFDLTLAMVNTDDGLKGVWEYNTDLFESSTIERLSGHFLNLLGGIVANPQARISQLPLLTESETNQLLIEWNNTQVYYTEYKCIHQLFEEQVKRTPDAVAVVCSQQQLTYNELNCRANQLAHYLRKLGVKADTLVGISLERSLEMIVGLLGILKAGGAYLPLDPDYPSERLQFAIADAQLSLLLTQEGLIDKLPEHQARLILLDRFTEEINQNSQDNLTGVVTANNLANLIYTSGSTGKPKGVMVEHRGLFNLAQAQIKTFNLQSNSRILQFASLNFDASIWEIIMAIGAGATLYLDTKDALMPGLPLMGRLKDYGITHVTLPPSALAALPLEEIPELQTIIVAGEACSEELIKQWATGRNFFNAYGPTETSVCATVEKWTDETLKVTIGRPIANTQIYILDSHLQPVPIGVPGELHIGGMGLARGYLNRPELTQEKFIPNPFEKDEVIPPTPLNKGGNEPSKLYKTGDLARYLPDGKIEYLGRIDNQVKLRGFRIELGEIEAVLNQNEAVQSSCVIVREDNPGDKRLVAYVVPQQENQPKKKPPVTYVVPQQKNLTSAKKLENRSTDQVELWPSIAEYYVYDDLLYYAMTNDHRRNDSYKVAINQLVKDKIVVEIGTGKDAILSRFCVEGGAKKIYAIERNQETCHEALAQIKKLGLADKITIIHGDANLVEIPELADVCVSEIVGAIGGSEGAAIIINNARRFLKPNGLMIPERSITKMAVVTVPDQILHHPQFSQTPAYYTQKIFEQVGYPFDLRVCFKKFPQANVLSTVDVLEDLNFNEHISPEFSHEVNFEIQKNGRMDGFLVWLTLQTIAGEEIDTLKHEHCWLPVYFPVFEPSIQVERGDVIKAVCERTLCENNLNPDYAIKGHLVKKSGEIIDFEYVSYHYKNNFRQRPFYQRLFPNYDESQNSYSANLGKSLKANLKNLLPDYMVPTAFVLLDAFPLTPNGKIDRRALPVPDLQSQGEYIAPRNPIEEKMAQIWGEVLKLKRVSIEDNFFELGGHSLLATQVISRLQETFEIVLPLRYLFESPTIAQLSAVILKELQTGLGLKLPSIVPVNREDDIPLSWSQERLWFVNQLEGESGAYTIDLTMRLRGNINIKALEKAFQAIIQRHEPLRTQFKLKDNKPIQAIAPNVTFTLPVVNLQNLSHSEQQVKNLLLAAASEPFDLESGSVLRVKLWQVKTEEYVLLLAIHHIAADGWSIGVLIDELSVYYRSFCTGTKADLPTLSIQYADFALWQRQWLTNEVLDRQLSYWKQQLTGVPLLHQLPTDRPRPAIQSFRGGTERLQLDSQLTQQLKKLSQESGSTIFMTLLAGFAVLLSRYSQQTDVVIGSPIANRNRTEIEGLIGFFVNSLVLRFDLSQDPTFEDFLAQVRQTTQDAYDHQDLPFEMLVEKLQIERHLDRNPLTQIVFALQNAPSSPWDLPGVNIEEIPSGLDSVRVDLELYLWDAPEGLGGFCSYNRDLFDAETIVRMMNHFKTLLAAIVENPRQSVASLPLLTPEEEYQLLEEWNETKADYSYNKCIHQLIEEQAARTPDAVAVVFENQQLTYAELNSRANQLAHYLRSLGVETEVIVGLCVERSLDMIVALIGILKAGAAYLPLDPEYPQERLQFMLEDSQVPLLLTQSLLIDKLPNHRGKTIFLAETWQEIKPMNRDNLTGKVTASNLANVIYTSGSTGKPKGVMVEHQGLCNLALAQIQTFAVSSQSRVLQFASFSFDACISEVLMALGAGARLYLASKENLMPGLPLIKQLRENKITHITLPPSALAVLPWENLSSLQTIIVAGEACSPELVKKWSQGRNFFNGYGPTEGSVCATVAKCTPVDEKITIGRPIPHVQVYILDSHLQPVPIGVPGELHIGGAGVARGYLNRLELTAEKFIYLENKEQLKGKRLYKTGDLARYLPDGKIEYLGRIDNQVKVRGFRLELGEIEAVLSQHPLVQEAVVIARADQASDHDHDQLNTNLVAYLVPALKGQVLPQQLAQWQSEYVSDWQKIYEESYSKPQPQTEDPTFNISGWNSSYTGQAIPAAEMQEWVDQTVSRILADQPPQRVLEIGCGSGLLLFRVAKHCQEYWGADYSAATINNLEHLCGTIEGLEGKVRLLHRTADDFTGIPQATFDRVVINSVVQYFPSVDYLLQVIAGAVNTIADRGKIFLGDIRSLSLLEPYHAAVQLARTEANKTLEEWQKQVNQSVATEEELLIAPQFFIALKQRFPRISWVEIAPKRGQADNELTQFRYDVTLHLDTDGQKTTIPWLNWQRDRFSLAQLQDKLKLEQPEYLGIRDVPNQRLQKALQILDCLENPPGVTTVGELRQLLAKNSGIGINPEQMWQLGEQLGYTVHLSWWEGSQDGSFDVVFCRQNAILEPIISKVDQQPYPNFWDDETIIPKSWTDYTNNPLYGKLVQKLIPQVREFVQQKLPSYMVPQAFVLLNTLPLTPNGKVDRLALPTPDTATRNLATGFLAPRTPIETQMSQIWSEVLGVERIGIKDNFFELGGHSLLATQVISRSRDLFSVELSLQNLLEYPTIANLAQIIEVLTVAPGETAMTETLEDYEDGEL</sequence>
<dbReference type="Pfam" id="PF05185">
    <property type="entry name" value="PRMT5"/>
    <property type="match status" value="1"/>
</dbReference>
<dbReference type="Gene3D" id="1.10.1200.10">
    <property type="entry name" value="ACP-like"/>
    <property type="match status" value="4"/>
</dbReference>
<dbReference type="InterPro" id="IPR010071">
    <property type="entry name" value="AA_adenyl_dom"/>
</dbReference>
<evidence type="ECO:0000313" key="7">
    <source>
        <dbReference type="Proteomes" id="UP000636187"/>
    </source>
</evidence>
<dbReference type="CDD" id="cd19531">
    <property type="entry name" value="LCL_NRPS-like"/>
    <property type="match status" value="4"/>
</dbReference>
<dbReference type="PANTHER" id="PTHR45527:SF1">
    <property type="entry name" value="FATTY ACID SYNTHASE"/>
    <property type="match status" value="1"/>
</dbReference>
<dbReference type="Gene3D" id="2.30.38.10">
    <property type="entry name" value="Luciferase, Domain 3"/>
    <property type="match status" value="4"/>
</dbReference>
<dbReference type="Proteomes" id="UP000636187">
    <property type="component" value="Unassembled WGS sequence"/>
</dbReference>
<dbReference type="SUPFAM" id="SSF53335">
    <property type="entry name" value="S-adenosyl-L-methionine-dependent methyltransferases"/>
    <property type="match status" value="2"/>
</dbReference>
<feature type="domain" description="Carrier" evidence="5">
    <location>
        <begin position="2066"/>
        <end position="2141"/>
    </location>
</feature>
<dbReference type="InterPro" id="IPR006162">
    <property type="entry name" value="Ppantetheine_attach_site"/>
</dbReference>
<dbReference type="Pfam" id="PF00550">
    <property type="entry name" value="PP-binding"/>
    <property type="match status" value="4"/>
</dbReference>
<dbReference type="CDD" id="cd17644">
    <property type="entry name" value="A_NRPS_ApnA-like"/>
    <property type="match status" value="2"/>
</dbReference>
<dbReference type="Pfam" id="PF00668">
    <property type="entry name" value="Condensation"/>
    <property type="match status" value="4"/>
</dbReference>
<dbReference type="RefSeq" id="WP_190722320.1">
    <property type="nucleotide sequence ID" value="NZ_JACJSW010000160.1"/>
</dbReference>
<dbReference type="SUPFAM" id="SSF52777">
    <property type="entry name" value="CoA-dependent acyltransferases"/>
    <property type="match status" value="8"/>
</dbReference>
<feature type="domain" description="Carrier" evidence="5">
    <location>
        <begin position="3506"/>
        <end position="3581"/>
    </location>
</feature>
<dbReference type="InterPro" id="IPR045851">
    <property type="entry name" value="AMP-bd_C_sf"/>
</dbReference>
<keyword evidence="4" id="KW-0677">Repeat</keyword>
<dbReference type="Gene3D" id="3.40.50.980">
    <property type="match status" value="8"/>
</dbReference>
<evidence type="ECO:0000256" key="1">
    <source>
        <dbReference type="ARBA" id="ARBA00001957"/>
    </source>
</evidence>